<dbReference type="eggNOG" id="KOG1399">
    <property type="taxonomic scope" value="Eukaryota"/>
</dbReference>
<evidence type="ECO:0000256" key="6">
    <source>
        <dbReference type="ARBA" id="ARBA00023002"/>
    </source>
</evidence>
<dbReference type="InterPro" id="IPR020946">
    <property type="entry name" value="Flavin_mOase-like"/>
</dbReference>
<dbReference type="FunFam" id="3.50.50.60:FF:000147">
    <property type="entry name" value="Flavin-containing monooxygenase"/>
    <property type="match status" value="1"/>
</dbReference>
<dbReference type="FunCoup" id="B4G0V6">
    <property type="interactions" value="890"/>
</dbReference>
<evidence type="ECO:0000256" key="5">
    <source>
        <dbReference type="ARBA" id="ARBA00022857"/>
    </source>
</evidence>
<reference evidence="10" key="2">
    <citation type="submission" date="2015-12" db="EMBL/GenBank/DDBJ databases">
        <title>Update maize B73 reference genome by single molecule sequencing technologies.</title>
        <authorList>
            <consortium name="Maize Genome Sequencing Project"/>
            <person name="Ware D."/>
        </authorList>
    </citation>
    <scope>NUCLEOTIDE SEQUENCE [LARGE SCALE GENOMIC DNA]</scope>
    <source>
        <tissue evidence="10">Seedling</tissue>
    </source>
</reference>
<evidence type="ECO:0000256" key="3">
    <source>
        <dbReference type="ARBA" id="ARBA00022630"/>
    </source>
</evidence>
<dbReference type="EC" id="1.-.-.-" evidence="8"/>
<dbReference type="GO" id="GO:0004499">
    <property type="term" value="F:N,N-dimethylaniline monooxygenase activity"/>
    <property type="evidence" value="ECO:0007669"/>
    <property type="project" value="InterPro"/>
</dbReference>
<dbReference type="STRING" id="4577.B4G0V6"/>
<reference evidence="9" key="1">
    <citation type="journal article" date="2009" name="PLoS Genet.">
        <title>Sequencing, mapping, and analysis of 27,455 maize full-length cDNAs.</title>
        <authorList>
            <person name="Soderlund C."/>
            <person name="Descour A."/>
            <person name="Kudrna D."/>
            <person name="Bomhoff M."/>
            <person name="Boyd L."/>
            <person name="Currie J."/>
            <person name="Angelova A."/>
            <person name="Collura K."/>
            <person name="Wissotski M."/>
            <person name="Ashley E."/>
            <person name="Morrow D."/>
            <person name="Fernandes J."/>
            <person name="Walbot V."/>
            <person name="Yu Y."/>
        </authorList>
    </citation>
    <scope>NUCLEOTIDE SEQUENCE</scope>
    <source>
        <strain evidence="9">B73</strain>
    </source>
</reference>
<dbReference type="ExpressionAtlas" id="B4G0V6">
    <property type="expression patterns" value="baseline and differential"/>
</dbReference>
<sequence>MHVAVKMMASSTEEELEMNKKKVCVVGAGVSGLVSARELRREGHDVTVMEQSGGVGGQWLYDPRTDASDPLGAAGVHSSVYASLRLTSPRDIMGFSDFPFFPRSNDDGDSRRYPGHAEFLRYIRDYCDTFGLMDAVRLNTKVLHVGRPLLDDDGVVTRWTVRYCSSGHGVSEHEAVAEEEFDAVVVASGHYSQPRLPAINGMDKWTRRQLHSHSYRVPDSFHAEVVVLVGFHQSGVDIALELCKVARDVHVVSVKSLEGLTPGVRKAVPRHHNLHLHLQIECLCEDGKVMFADGSCVVADSIIYCTGYDFSFPFLDTGGLVTVDDNRVGPLFEHTFPPALAPSLSFVGVPSQVQTPLFYEVQARWVAQALSGRRLLPPAEEMLRAAEEYHRAREKAGVPRRMSHAIFFDFDYCDEFGEKHVGLPRPPEWKKELMRAAVARLLQDTETFRDDYRDGDLVLESLRLEGWSSAPSPGTLNDKENGIAMHDMMHDRDGETLE</sequence>
<dbReference type="EMBL" id="CM007650">
    <property type="protein sequence ID" value="ONM51027.1"/>
    <property type="molecule type" value="Genomic_DNA"/>
</dbReference>
<keyword evidence="8" id="KW-0503">Monooxygenase</keyword>
<evidence type="ECO:0000256" key="8">
    <source>
        <dbReference type="RuleBase" id="RU361177"/>
    </source>
</evidence>
<evidence type="ECO:0000256" key="7">
    <source>
        <dbReference type="ARBA" id="ARBA00058243"/>
    </source>
</evidence>
<name>B4G0V6_MAIZE</name>
<dbReference type="EMBL" id="BT042994">
    <property type="protein sequence ID" value="ACF87999.1"/>
    <property type="molecule type" value="mRNA"/>
</dbReference>
<dbReference type="PRINTS" id="PR00370">
    <property type="entry name" value="FMOXYGENASE"/>
</dbReference>
<dbReference type="InterPro" id="IPR050346">
    <property type="entry name" value="FMO-like"/>
</dbReference>
<evidence type="ECO:0000313" key="10">
    <source>
        <dbReference type="EMBL" id="ONM51027.1"/>
    </source>
</evidence>
<dbReference type="AlphaFoldDB" id="B4G0V6"/>
<dbReference type="GO" id="GO:0050660">
    <property type="term" value="F:flavin adenine dinucleotide binding"/>
    <property type="evidence" value="ECO:0007669"/>
    <property type="project" value="InterPro"/>
</dbReference>
<dbReference type="SUPFAM" id="SSF51905">
    <property type="entry name" value="FAD/NAD(P)-binding domain"/>
    <property type="match status" value="2"/>
</dbReference>
<dbReference type="OrthoDB" id="66881at2759"/>
<evidence type="ECO:0000256" key="4">
    <source>
        <dbReference type="ARBA" id="ARBA00022827"/>
    </source>
</evidence>
<dbReference type="Pfam" id="PF00743">
    <property type="entry name" value="FMO-like"/>
    <property type="match status" value="2"/>
</dbReference>
<keyword evidence="4 8" id="KW-0274">FAD</keyword>
<gene>
    <name evidence="10" type="ORF">ZEAMMB73_Zm00001d018648</name>
</gene>
<evidence type="ECO:0000256" key="2">
    <source>
        <dbReference type="ARBA" id="ARBA00009183"/>
    </source>
</evidence>
<dbReference type="PaxDb" id="4577-GRMZM2G108637_P01"/>
<evidence type="ECO:0000256" key="1">
    <source>
        <dbReference type="ARBA" id="ARBA00001974"/>
    </source>
</evidence>
<keyword evidence="6 8" id="KW-0560">Oxidoreductase</keyword>
<proteinExistence type="evidence at transcript level"/>
<comment type="function">
    <text evidence="7">Catalyzes the conversion of methylthioalkyl glucosinolates of any chain length into methylsulfinylalkyl glucosinolates.</text>
</comment>
<dbReference type="InterPro" id="IPR000960">
    <property type="entry name" value="Flavin_mOase"/>
</dbReference>
<dbReference type="HOGENOM" id="CLU_006909_3_3_1"/>
<accession>B4G0V6</accession>
<comment type="similarity">
    <text evidence="2 8">Belongs to the FMO family.</text>
</comment>
<dbReference type="SMR" id="B4G0V6"/>
<comment type="cofactor">
    <cofactor evidence="1 8">
        <name>FAD</name>
        <dbReference type="ChEBI" id="CHEBI:57692"/>
    </cofactor>
</comment>
<dbReference type="PANTHER" id="PTHR23023">
    <property type="entry name" value="DIMETHYLANILINE MONOOXYGENASE"/>
    <property type="match status" value="1"/>
</dbReference>
<evidence type="ECO:0000313" key="9">
    <source>
        <dbReference type="EMBL" id="ACF87999.1"/>
    </source>
</evidence>
<dbReference type="InterPro" id="IPR036188">
    <property type="entry name" value="FAD/NAD-bd_sf"/>
</dbReference>
<keyword evidence="5" id="KW-0521">NADP</keyword>
<protein>
    <recommendedName>
        <fullName evidence="8">Flavin-containing monooxygenase</fullName>
        <ecNumber evidence="8">1.-.-.-</ecNumber>
    </recommendedName>
</protein>
<keyword evidence="3 8" id="KW-0285">Flavoprotein</keyword>
<organism evidence="9">
    <name type="scientific">Zea mays</name>
    <name type="common">Maize</name>
    <dbReference type="NCBI Taxonomy" id="4577"/>
    <lineage>
        <taxon>Eukaryota</taxon>
        <taxon>Viridiplantae</taxon>
        <taxon>Streptophyta</taxon>
        <taxon>Embryophyta</taxon>
        <taxon>Tracheophyta</taxon>
        <taxon>Spermatophyta</taxon>
        <taxon>Magnoliopsida</taxon>
        <taxon>Liliopsida</taxon>
        <taxon>Poales</taxon>
        <taxon>Poaceae</taxon>
        <taxon>PACMAD clade</taxon>
        <taxon>Panicoideae</taxon>
        <taxon>Andropogonodae</taxon>
        <taxon>Andropogoneae</taxon>
        <taxon>Tripsacinae</taxon>
        <taxon>Zea</taxon>
    </lineage>
</organism>
<dbReference type="OMA" id="RLNAPRD"/>
<dbReference type="GO" id="GO:0050661">
    <property type="term" value="F:NADP binding"/>
    <property type="evidence" value="ECO:0007669"/>
    <property type="project" value="InterPro"/>
</dbReference>
<dbReference type="InParanoid" id="B4G0V6"/>
<dbReference type="Gene3D" id="3.50.50.60">
    <property type="entry name" value="FAD/NAD(P)-binding domain"/>
    <property type="match status" value="2"/>
</dbReference>
<dbReference type="KEGG" id="zma:100274419"/>